<dbReference type="Gene3D" id="1.10.10.10">
    <property type="entry name" value="Winged helix-like DNA-binding domain superfamily/Winged helix DNA-binding domain"/>
    <property type="match status" value="1"/>
</dbReference>
<evidence type="ECO:0000259" key="4">
    <source>
        <dbReference type="PROSITE" id="PS50043"/>
    </source>
</evidence>
<dbReference type="GO" id="GO:0006355">
    <property type="term" value="P:regulation of DNA-templated transcription"/>
    <property type="evidence" value="ECO:0007669"/>
    <property type="project" value="InterPro"/>
</dbReference>
<dbReference type="SMART" id="SM00421">
    <property type="entry name" value="HTH_LUXR"/>
    <property type="match status" value="1"/>
</dbReference>
<dbReference type="InterPro" id="IPR041664">
    <property type="entry name" value="AAA_16"/>
</dbReference>
<dbReference type="PANTHER" id="PTHR16305:SF28">
    <property type="entry name" value="GUANYLATE CYCLASE DOMAIN-CONTAINING PROTEIN"/>
    <property type="match status" value="1"/>
</dbReference>
<evidence type="ECO:0000256" key="1">
    <source>
        <dbReference type="ARBA" id="ARBA00022741"/>
    </source>
</evidence>
<dbReference type="SUPFAM" id="SSF52540">
    <property type="entry name" value="P-loop containing nucleoside triphosphate hydrolases"/>
    <property type="match status" value="1"/>
</dbReference>
<dbReference type="RefSeq" id="WP_121435668.1">
    <property type="nucleotide sequence ID" value="NZ_RBWU01000004.1"/>
</dbReference>
<dbReference type="GO" id="GO:0005737">
    <property type="term" value="C:cytoplasm"/>
    <property type="evidence" value="ECO:0007669"/>
    <property type="project" value="TreeGrafter"/>
</dbReference>
<dbReference type="GO" id="GO:0004016">
    <property type="term" value="F:adenylate cyclase activity"/>
    <property type="evidence" value="ECO:0007669"/>
    <property type="project" value="TreeGrafter"/>
</dbReference>
<evidence type="ECO:0000313" key="5">
    <source>
        <dbReference type="EMBL" id="RKS73103.1"/>
    </source>
</evidence>
<dbReference type="Gene3D" id="3.40.50.300">
    <property type="entry name" value="P-loop containing nucleotide triphosphate hydrolases"/>
    <property type="match status" value="1"/>
</dbReference>
<feature type="region of interest" description="Disordered" evidence="3">
    <location>
        <begin position="328"/>
        <end position="355"/>
    </location>
</feature>
<evidence type="ECO:0000313" key="6">
    <source>
        <dbReference type="Proteomes" id="UP000274601"/>
    </source>
</evidence>
<dbReference type="Proteomes" id="UP000274601">
    <property type="component" value="Unassembled WGS sequence"/>
</dbReference>
<name>A0A495QKS4_9ACTN</name>
<keyword evidence="1" id="KW-0547">Nucleotide-binding</keyword>
<accession>A0A495QKS4</accession>
<reference evidence="5 6" key="1">
    <citation type="submission" date="2018-10" db="EMBL/GenBank/DDBJ databases">
        <title>Genomic Encyclopedia of Archaeal and Bacterial Type Strains, Phase II (KMG-II): from individual species to whole genera.</title>
        <authorList>
            <person name="Goeker M."/>
        </authorList>
    </citation>
    <scope>NUCLEOTIDE SEQUENCE [LARGE SCALE GENOMIC DNA]</scope>
    <source>
        <strain evidence="5 6">DSM 43383</strain>
    </source>
</reference>
<dbReference type="GO" id="GO:0005524">
    <property type="term" value="F:ATP binding"/>
    <property type="evidence" value="ECO:0007669"/>
    <property type="project" value="UniProtKB-KW"/>
</dbReference>
<dbReference type="AlphaFoldDB" id="A0A495QKS4"/>
<feature type="region of interest" description="Disordered" evidence="3">
    <location>
        <begin position="865"/>
        <end position="892"/>
    </location>
</feature>
<dbReference type="InterPro" id="IPR000792">
    <property type="entry name" value="Tscrpt_reg_LuxR_C"/>
</dbReference>
<gene>
    <name evidence="5" type="ORF">BZB76_3787</name>
</gene>
<proteinExistence type="predicted"/>
<dbReference type="PRINTS" id="PR00038">
    <property type="entry name" value="HTHLUXR"/>
</dbReference>
<feature type="compositionally biased region" description="Low complexity" evidence="3">
    <location>
        <begin position="865"/>
        <end position="874"/>
    </location>
</feature>
<dbReference type="InterPro" id="IPR011990">
    <property type="entry name" value="TPR-like_helical_dom_sf"/>
</dbReference>
<feature type="compositionally biased region" description="Pro residues" evidence="3">
    <location>
        <begin position="339"/>
        <end position="352"/>
    </location>
</feature>
<protein>
    <submittedName>
        <fullName evidence="5">Regulatory LuxR family protein</fullName>
    </submittedName>
</protein>
<dbReference type="SUPFAM" id="SSF46894">
    <property type="entry name" value="C-terminal effector domain of the bipartite response regulators"/>
    <property type="match status" value="1"/>
</dbReference>
<feature type="domain" description="HTH luxR-type" evidence="4">
    <location>
        <begin position="796"/>
        <end position="861"/>
    </location>
</feature>
<dbReference type="Pfam" id="PF00196">
    <property type="entry name" value="GerE"/>
    <property type="match status" value="1"/>
</dbReference>
<dbReference type="OrthoDB" id="8482304at2"/>
<keyword evidence="2" id="KW-0067">ATP-binding</keyword>
<evidence type="ECO:0000256" key="2">
    <source>
        <dbReference type="ARBA" id="ARBA00022840"/>
    </source>
</evidence>
<sequence>MNPLVGRARTLSALHGHVDAVARGSGGCVAVEGPFGIGRTSLLKAAALAGAERGLTVVAGRADGSGRPVPLQLLTNFLRQVTSGESDLDELARPDSNPFWLMDRIGELVEDAARRRPLLIVLDDAHRVDDVSGLALRGLVRSLASSPVLWLLARRPVPTRTLAQHAVGWLIDHVAARLPLEALDDDAVAELCTGLLGAEPGPSALGWAARCGGNPWLLKTLFGAFVEAGEVVIVDGTASVVAERPPEDVLGAVGRLLHDLSPSVRRLLVSGRRIGRTFAVEETADLLNEPTDVLSSLVDEAAHVGLVRRDGTKVEFVHEIVADALRHTATRGGAERPRPVPSAVPPSAPPRAPGCGCDEMAARAVAALGDLSDETPRTLARALRLLAGAGRDAEAARLAGAAVRPGAGPGTGAATEARLVLELSRGLRDTGSHALSGELLRRTLARPDVCELDRAKLKGALAETARHGGGMPGAVVTPWRGRPPLAAPSASCGTCARPLWTWLLRALTATDRFAEATAVGDAVRREAEALGEPWPAGLWHGHRAGLLVAAGRLDEAHAEAEEALRRTDPRAPDESLPARLALALVSMHRGDLATASEQLRAAERSTPADANANATADRSALDRTLARFHAVSGRPAMAVQTLINVEAGVTPDPLLFAEAPAAAAMLVRLAGQVGLDAEAARAAELARRVAGRNPAVASLEGGAEHAEGLLRHDPAALHRAVELYRLAARPLAAGAALEDAAREEQGTRNRSGTVRLLESAMDQYLECGAQRDVGRVQRKLRRLGVSNVRGLGADRPKSGWESLTDAELRVVRAIVDGKTNREAASALFLSPHTVDSHLRRVFTKLNINSRVELTRLFIAHETAAPDPAASPATPGRAVADRAGAPQWAASPA</sequence>
<organism evidence="5 6">
    <name type="scientific">Actinomadura pelletieri DSM 43383</name>
    <dbReference type="NCBI Taxonomy" id="1120940"/>
    <lineage>
        <taxon>Bacteria</taxon>
        <taxon>Bacillati</taxon>
        <taxon>Actinomycetota</taxon>
        <taxon>Actinomycetes</taxon>
        <taxon>Streptosporangiales</taxon>
        <taxon>Thermomonosporaceae</taxon>
        <taxon>Actinomadura</taxon>
    </lineage>
</organism>
<dbReference type="Gene3D" id="1.25.40.10">
    <property type="entry name" value="Tetratricopeptide repeat domain"/>
    <property type="match status" value="1"/>
</dbReference>
<dbReference type="PANTHER" id="PTHR16305">
    <property type="entry name" value="TESTICULAR SOLUBLE ADENYLYL CYCLASE"/>
    <property type="match status" value="1"/>
</dbReference>
<comment type="caution">
    <text evidence="5">The sequence shown here is derived from an EMBL/GenBank/DDBJ whole genome shotgun (WGS) entry which is preliminary data.</text>
</comment>
<dbReference type="EMBL" id="RBWU01000004">
    <property type="protein sequence ID" value="RKS73103.1"/>
    <property type="molecule type" value="Genomic_DNA"/>
</dbReference>
<dbReference type="PROSITE" id="PS50043">
    <property type="entry name" value="HTH_LUXR_2"/>
    <property type="match status" value="1"/>
</dbReference>
<dbReference type="GO" id="GO:0003677">
    <property type="term" value="F:DNA binding"/>
    <property type="evidence" value="ECO:0007669"/>
    <property type="project" value="InterPro"/>
</dbReference>
<dbReference type="CDD" id="cd06170">
    <property type="entry name" value="LuxR_C_like"/>
    <property type="match status" value="1"/>
</dbReference>
<evidence type="ECO:0000256" key="3">
    <source>
        <dbReference type="SAM" id="MobiDB-lite"/>
    </source>
</evidence>
<dbReference type="InterPro" id="IPR036388">
    <property type="entry name" value="WH-like_DNA-bd_sf"/>
</dbReference>
<dbReference type="InterPro" id="IPR027417">
    <property type="entry name" value="P-loop_NTPase"/>
</dbReference>
<keyword evidence="6" id="KW-1185">Reference proteome</keyword>
<dbReference type="InterPro" id="IPR016032">
    <property type="entry name" value="Sig_transdc_resp-reg_C-effctor"/>
</dbReference>
<dbReference type="Pfam" id="PF13191">
    <property type="entry name" value="AAA_16"/>
    <property type="match status" value="1"/>
</dbReference>